<evidence type="ECO:0000256" key="1">
    <source>
        <dbReference type="ARBA" id="ARBA00004651"/>
    </source>
</evidence>
<evidence type="ECO:0000259" key="6">
    <source>
        <dbReference type="PROSITE" id="PS50850"/>
    </source>
</evidence>
<evidence type="ECO:0000256" key="2">
    <source>
        <dbReference type="ARBA" id="ARBA00022692"/>
    </source>
</evidence>
<feature type="domain" description="Major facilitator superfamily (MFS) profile" evidence="6">
    <location>
        <begin position="250"/>
        <end position="437"/>
    </location>
</feature>
<dbReference type="RefSeq" id="WP_248826987.1">
    <property type="nucleotide sequence ID" value="NZ_JALKFT010000052.1"/>
</dbReference>
<dbReference type="InterPro" id="IPR036259">
    <property type="entry name" value="MFS_trans_sf"/>
</dbReference>
<keyword evidence="3 5" id="KW-1133">Transmembrane helix</keyword>
<evidence type="ECO:0000313" key="7">
    <source>
        <dbReference type="EMBL" id="MCK9878927.1"/>
    </source>
</evidence>
<proteinExistence type="predicted"/>
<comment type="caution">
    <text evidence="7">The sequence shown here is derived from an EMBL/GenBank/DDBJ whole genome shotgun (WGS) entry which is preliminary data.</text>
</comment>
<comment type="subcellular location">
    <subcellularLocation>
        <location evidence="1">Cell membrane</location>
        <topology evidence="1">Multi-pass membrane protein</topology>
    </subcellularLocation>
</comment>
<accession>A0ABT0K552</accession>
<dbReference type="Pfam" id="PF07690">
    <property type="entry name" value="MFS_1"/>
    <property type="match status" value="1"/>
</dbReference>
<dbReference type="EMBL" id="JALKFT010000052">
    <property type="protein sequence ID" value="MCK9878927.1"/>
    <property type="molecule type" value="Genomic_DNA"/>
</dbReference>
<feature type="transmembrane region" description="Helical" evidence="5">
    <location>
        <begin position="248"/>
        <end position="270"/>
    </location>
</feature>
<feature type="transmembrane region" description="Helical" evidence="5">
    <location>
        <begin position="342"/>
        <end position="367"/>
    </location>
</feature>
<feature type="transmembrane region" description="Helical" evidence="5">
    <location>
        <begin position="408"/>
        <end position="427"/>
    </location>
</feature>
<dbReference type="PANTHER" id="PTHR23518">
    <property type="entry name" value="C-METHYLTRANSFERASE"/>
    <property type="match status" value="1"/>
</dbReference>
<gene>
    <name evidence="7" type="ORF">MXD59_24735</name>
</gene>
<evidence type="ECO:0000313" key="8">
    <source>
        <dbReference type="Proteomes" id="UP001201873"/>
    </source>
</evidence>
<keyword evidence="2 5" id="KW-0812">Transmembrane</keyword>
<feature type="transmembrane region" description="Helical" evidence="5">
    <location>
        <begin position="185"/>
        <end position="204"/>
    </location>
</feature>
<feature type="transmembrane region" description="Helical" evidence="5">
    <location>
        <begin position="290"/>
        <end position="307"/>
    </location>
</feature>
<evidence type="ECO:0000256" key="3">
    <source>
        <dbReference type="ARBA" id="ARBA00022989"/>
    </source>
</evidence>
<name>A0ABT0K552_9ACTN</name>
<dbReference type="SUPFAM" id="SSF103473">
    <property type="entry name" value="MFS general substrate transporter"/>
    <property type="match status" value="1"/>
</dbReference>
<dbReference type="InterPro" id="IPR011701">
    <property type="entry name" value="MFS"/>
</dbReference>
<dbReference type="PANTHER" id="PTHR23518:SF2">
    <property type="entry name" value="MAJOR FACILITATOR SUPERFAMILY TRANSPORTER"/>
    <property type="match status" value="1"/>
</dbReference>
<evidence type="ECO:0000256" key="5">
    <source>
        <dbReference type="SAM" id="Phobius"/>
    </source>
</evidence>
<reference evidence="7 8" key="1">
    <citation type="submission" date="2022-04" db="EMBL/GenBank/DDBJ databases">
        <title>Genome diversity in the genus Frankia.</title>
        <authorList>
            <person name="Carlos-Shanley C."/>
            <person name="Hahn D."/>
        </authorList>
    </citation>
    <scope>NUCLEOTIDE SEQUENCE [LARGE SCALE GENOMIC DNA]</scope>
    <source>
        <strain evidence="7 8">Ag45/Mut15</strain>
    </source>
</reference>
<feature type="transmembrane region" description="Helical" evidence="5">
    <location>
        <begin position="314"/>
        <end position="336"/>
    </location>
</feature>
<protein>
    <submittedName>
        <fullName evidence="7">MFS transporter</fullName>
    </submittedName>
</protein>
<dbReference type="PROSITE" id="PS50850">
    <property type="entry name" value="MFS"/>
    <property type="match status" value="1"/>
</dbReference>
<dbReference type="Gene3D" id="1.20.1250.20">
    <property type="entry name" value="MFS general substrate transporter like domains"/>
    <property type="match status" value="1"/>
</dbReference>
<keyword evidence="8" id="KW-1185">Reference proteome</keyword>
<keyword evidence="4 5" id="KW-0472">Membrane</keyword>
<sequence>MSTPRVDATAGGDTILVRSGEPEPVSFFTRARWSHLLSSVGQESTTAVLSPFFAGTLGAAPVVIAGVEAAGRAGGTVARFGGSGLARRRPGARGLLDVAGYGGAALAAVFLAGSSAVWQAGACRSGSWVASGLGTPTTLRPVSEQALVRRSGRQLGQERAYDALAAAVGPLIAVGLLAFASVRTVLLLAIVPAVVAGVASAIGARATRRAAAAAGGAGAGEAGVNAPGSPPAPGGRTMLAQLRGSGPLGRLLVGVTLYEASNIAAALLLLRAAKILPEGAGAFSRLQAVAMLYVVYQLSSAACAAWAGRVVDRLGAGVVVAIGAVALLIAYAGFAFANPGELAVMIGCFVLAGAAAGAVDAAEYAGVARLTTPDSRAPALSALIGLQNAGRVFATITAGGLWTLVGPSAGLLICGPLLIVAVLLLSVRPVHAADDLT</sequence>
<dbReference type="InterPro" id="IPR020846">
    <property type="entry name" value="MFS_dom"/>
</dbReference>
<dbReference type="Proteomes" id="UP001201873">
    <property type="component" value="Unassembled WGS sequence"/>
</dbReference>
<organism evidence="7 8">
    <name type="scientific">Frankia umida</name>
    <dbReference type="NCBI Taxonomy" id="573489"/>
    <lineage>
        <taxon>Bacteria</taxon>
        <taxon>Bacillati</taxon>
        <taxon>Actinomycetota</taxon>
        <taxon>Actinomycetes</taxon>
        <taxon>Frankiales</taxon>
        <taxon>Frankiaceae</taxon>
        <taxon>Frankia</taxon>
    </lineage>
</organism>
<feature type="transmembrane region" description="Helical" evidence="5">
    <location>
        <begin position="160"/>
        <end position="179"/>
    </location>
</feature>
<evidence type="ECO:0000256" key="4">
    <source>
        <dbReference type="ARBA" id="ARBA00023136"/>
    </source>
</evidence>